<feature type="region of interest" description="Disordered" evidence="1">
    <location>
        <begin position="287"/>
        <end position="328"/>
    </location>
</feature>
<name>A0AAU7TH65_9ACTN</name>
<feature type="compositionally biased region" description="Polar residues" evidence="1">
    <location>
        <begin position="288"/>
        <end position="300"/>
    </location>
</feature>
<dbReference type="EMBL" id="CP158165">
    <property type="protein sequence ID" value="XBV26166.1"/>
    <property type="molecule type" value="Genomic_DNA"/>
</dbReference>
<dbReference type="AlphaFoldDB" id="A0AAU7TH65"/>
<feature type="compositionally biased region" description="Basic and acidic residues" evidence="1">
    <location>
        <begin position="307"/>
        <end position="317"/>
    </location>
</feature>
<gene>
    <name evidence="2" type="ORF">ABN611_07000</name>
</gene>
<reference evidence="2" key="1">
    <citation type="submission" date="2024-06" db="EMBL/GenBank/DDBJ databases">
        <title>Kribbella sp. strain HUAS MG21 genome sequences.</title>
        <authorList>
            <person name="Mo P."/>
        </authorList>
    </citation>
    <scope>NUCLEOTIDE SEQUENCE</scope>
    <source>
        <strain evidence="2">HUAS MG21</strain>
    </source>
</reference>
<accession>A0AAU7TH65</accession>
<protein>
    <submittedName>
        <fullName evidence="2">Uncharacterized protein</fullName>
    </submittedName>
</protein>
<proteinExistence type="predicted"/>
<organism evidence="2">
    <name type="scientific">Kribbella sp. HUAS MG21</name>
    <dbReference type="NCBI Taxonomy" id="3160966"/>
    <lineage>
        <taxon>Bacteria</taxon>
        <taxon>Bacillati</taxon>
        <taxon>Actinomycetota</taxon>
        <taxon>Actinomycetes</taxon>
        <taxon>Propionibacteriales</taxon>
        <taxon>Kribbellaceae</taxon>
        <taxon>Kribbella</taxon>
    </lineage>
</organism>
<evidence type="ECO:0000256" key="1">
    <source>
        <dbReference type="SAM" id="MobiDB-lite"/>
    </source>
</evidence>
<evidence type="ECO:0000313" key="2">
    <source>
        <dbReference type="EMBL" id="XBV26166.1"/>
    </source>
</evidence>
<dbReference type="RefSeq" id="WP_350278968.1">
    <property type="nucleotide sequence ID" value="NZ_CP158165.1"/>
</dbReference>
<sequence length="328" mass="35977">MSLDRLVDPNSLVYKEVARLYGLARSLRPVTLDRWNGVLVATSSDTLGGFDPKSGALKLSGHRVLPYLTGSLMPGEHRQQAQALATVLHEATHGGMVIDAPSEPNAVRTEHSYGLTEGFAEVRTFVDFDAFADRAGYDGLTLGDPQYPGAFAATRDLMAHVTGPAYSGNALIDDACRGPGVMHFDQFAHAVVANHLTELTHRDHRTQHAVRRELIEPMLHAHWPTLPGASAATGQIVAREIRSDLDAKIDELRRHYRLQVPHVVDGFNRGFDQRSAARQDTLDGLRFLSSQAPPTGTVSRRPQLGHGGRDHAQELRGRPAHLLPRSRE</sequence>